<feature type="transmembrane region" description="Helical" evidence="1">
    <location>
        <begin position="61"/>
        <end position="82"/>
    </location>
</feature>
<keyword evidence="1" id="KW-1133">Transmembrane helix</keyword>
<dbReference type="InterPro" id="IPR009339">
    <property type="entry name" value="DUF998"/>
</dbReference>
<keyword evidence="1" id="KW-0472">Membrane</keyword>
<reference evidence="3" key="1">
    <citation type="journal article" date="2019" name="Int. J. Syst. Evol. Microbiol.">
        <title>The Global Catalogue of Microorganisms (GCM) 10K type strain sequencing project: providing services to taxonomists for standard genome sequencing and annotation.</title>
        <authorList>
            <consortium name="The Broad Institute Genomics Platform"/>
            <consortium name="The Broad Institute Genome Sequencing Center for Infectious Disease"/>
            <person name="Wu L."/>
            <person name="Ma J."/>
        </authorList>
    </citation>
    <scope>NUCLEOTIDE SEQUENCE [LARGE SCALE GENOMIC DNA]</scope>
    <source>
        <strain evidence="3">CCM 8391</strain>
    </source>
</reference>
<feature type="transmembrane region" description="Helical" evidence="1">
    <location>
        <begin position="21"/>
        <end position="41"/>
    </location>
</feature>
<keyword evidence="1" id="KW-0812">Transmembrane</keyword>
<organism evidence="2 3">
    <name type="scientific">Pseudonocardia hispaniensis</name>
    <dbReference type="NCBI Taxonomy" id="904933"/>
    <lineage>
        <taxon>Bacteria</taxon>
        <taxon>Bacillati</taxon>
        <taxon>Actinomycetota</taxon>
        <taxon>Actinomycetes</taxon>
        <taxon>Pseudonocardiales</taxon>
        <taxon>Pseudonocardiaceae</taxon>
        <taxon>Pseudonocardia</taxon>
    </lineage>
</organism>
<accession>A0ABW1IZB9</accession>
<name>A0ABW1IZB9_9PSEU</name>
<feature type="transmembrane region" description="Helical" evidence="1">
    <location>
        <begin position="201"/>
        <end position="219"/>
    </location>
</feature>
<dbReference type="EMBL" id="JBHSQW010000012">
    <property type="protein sequence ID" value="MFC5993796.1"/>
    <property type="molecule type" value="Genomic_DNA"/>
</dbReference>
<gene>
    <name evidence="2" type="ORF">ACFQE5_06165</name>
</gene>
<evidence type="ECO:0000313" key="2">
    <source>
        <dbReference type="EMBL" id="MFC5993796.1"/>
    </source>
</evidence>
<feature type="transmembrane region" description="Helical" evidence="1">
    <location>
        <begin position="131"/>
        <end position="151"/>
    </location>
</feature>
<evidence type="ECO:0000313" key="3">
    <source>
        <dbReference type="Proteomes" id="UP001596302"/>
    </source>
</evidence>
<proteinExistence type="predicted"/>
<sequence length="226" mass="22965">MSLRSDMLNLRERTGPGRTGLLVATIGAPAAVLSWVVDGATRPGYDAWRHQVSHLALGERGWLGSAEIALAGLAVLGGAAGLRCTPTAGPWVPRLLALTGAALLAAAVFPIDPGQGYPPGAEAVRSWHGTLHDAAGLAVFAGLTAAAAVASRRRPKRTAWSRVSAAVAVVVPVSWLVGAVLTGLDFAGVWPAPPSGLCERIALATGLLWVAGGCGRALLRGPDQAA</sequence>
<protein>
    <submittedName>
        <fullName evidence="2">DUF998 domain-containing protein</fullName>
    </submittedName>
</protein>
<feature type="transmembrane region" description="Helical" evidence="1">
    <location>
        <begin position="163"/>
        <end position="181"/>
    </location>
</feature>
<dbReference type="RefSeq" id="WP_379583767.1">
    <property type="nucleotide sequence ID" value="NZ_JBHSQW010000012.1"/>
</dbReference>
<feature type="transmembrane region" description="Helical" evidence="1">
    <location>
        <begin position="94"/>
        <end position="111"/>
    </location>
</feature>
<keyword evidence="3" id="KW-1185">Reference proteome</keyword>
<evidence type="ECO:0000256" key="1">
    <source>
        <dbReference type="SAM" id="Phobius"/>
    </source>
</evidence>
<dbReference type="Pfam" id="PF06197">
    <property type="entry name" value="DUF998"/>
    <property type="match status" value="1"/>
</dbReference>
<comment type="caution">
    <text evidence="2">The sequence shown here is derived from an EMBL/GenBank/DDBJ whole genome shotgun (WGS) entry which is preliminary data.</text>
</comment>
<dbReference type="Proteomes" id="UP001596302">
    <property type="component" value="Unassembled WGS sequence"/>
</dbReference>